<dbReference type="Proteomes" id="UP000324748">
    <property type="component" value="Unassembled WGS sequence"/>
</dbReference>
<dbReference type="PROSITE" id="PS50234">
    <property type="entry name" value="VWFA"/>
    <property type="match status" value="1"/>
</dbReference>
<gene>
    <name evidence="3" type="ORF">PGT21_023052</name>
</gene>
<sequence length="274" mass="29760">MTISCGLNEPSPFRQTLSCSQSLSIHPNRSHNPRHSHTISDGPQLSQHQRLGGLVIGSGAALALNSLLSQTPASPLSYTNPSSGEDKLAILARYDTVLLIDDSALMSQQNRWNEAAVAVAGLADTLVKYDSDGIDVYFMNSDEHLCNATSAAEVTQLFRTVQPVGQSTPTDVRIEELLGVYLNRLEEARATNRAPIKPLNLIVITNGEGDDPDTLAHALAGFSDRLDLGRFPLTQLGVQFVQIGDERDATRFLQALDNELKSELGGRRDIIFLV</sequence>
<dbReference type="Gene3D" id="3.40.50.410">
    <property type="entry name" value="von Willebrand factor, type A domain"/>
    <property type="match status" value="1"/>
</dbReference>
<evidence type="ECO:0000259" key="2">
    <source>
        <dbReference type="PROSITE" id="PS50234"/>
    </source>
</evidence>
<dbReference type="OrthoDB" id="2142040at2759"/>
<dbReference type="PANTHER" id="PTHR34706">
    <property type="entry name" value="SLR1338 PROTEIN"/>
    <property type="match status" value="1"/>
</dbReference>
<reference evidence="3 4" key="1">
    <citation type="submission" date="2019-05" db="EMBL/GenBank/DDBJ databases">
        <title>Emergence of the Ug99 lineage of the wheat stem rust pathogen through somatic hybridization.</title>
        <authorList>
            <person name="Li F."/>
            <person name="Upadhyaya N.M."/>
            <person name="Sperschneider J."/>
            <person name="Matny O."/>
            <person name="Nguyen-Phuc H."/>
            <person name="Mago R."/>
            <person name="Raley C."/>
            <person name="Miller M.E."/>
            <person name="Silverstein K.A.T."/>
            <person name="Henningsen E."/>
            <person name="Hirsch C.D."/>
            <person name="Visser B."/>
            <person name="Pretorius Z.A."/>
            <person name="Steffenson B.J."/>
            <person name="Schwessinger B."/>
            <person name="Dodds P.N."/>
            <person name="Figueroa M."/>
        </authorList>
    </citation>
    <scope>NUCLEOTIDE SEQUENCE [LARGE SCALE GENOMIC DNA]</scope>
    <source>
        <strain evidence="3">21-0</strain>
    </source>
</reference>
<evidence type="ECO:0000313" key="4">
    <source>
        <dbReference type="Proteomes" id="UP000324748"/>
    </source>
</evidence>
<keyword evidence="4" id="KW-1185">Reference proteome</keyword>
<dbReference type="EMBL" id="VSWC01000158">
    <property type="protein sequence ID" value="KAA1073704.1"/>
    <property type="molecule type" value="Genomic_DNA"/>
</dbReference>
<evidence type="ECO:0000313" key="3">
    <source>
        <dbReference type="EMBL" id="KAA1073704.1"/>
    </source>
</evidence>
<dbReference type="InterPro" id="IPR002035">
    <property type="entry name" value="VWF_A"/>
</dbReference>
<dbReference type="SUPFAM" id="SSF53300">
    <property type="entry name" value="vWA-like"/>
    <property type="match status" value="1"/>
</dbReference>
<evidence type="ECO:0000256" key="1">
    <source>
        <dbReference type="SAM" id="MobiDB-lite"/>
    </source>
</evidence>
<proteinExistence type="predicted"/>
<protein>
    <recommendedName>
        <fullName evidence="2">VWFA domain-containing protein</fullName>
    </recommendedName>
</protein>
<feature type="domain" description="VWFA" evidence="2">
    <location>
        <begin position="95"/>
        <end position="274"/>
    </location>
</feature>
<name>A0A5B0MCQ1_PUCGR</name>
<feature type="compositionally biased region" description="Basic residues" evidence="1">
    <location>
        <begin position="28"/>
        <end position="37"/>
    </location>
</feature>
<feature type="region of interest" description="Disordered" evidence="1">
    <location>
        <begin position="23"/>
        <end position="45"/>
    </location>
</feature>
<dbReference type="PANTHER" id="PTHR34706:SF1">
    <property type="entry name" value="VWFA DOMAIN-CONTAINING PROTEIN"/>
    <property type="match status" value="1"/>
</dbReference>
<dbReference type="InterPro" id="IPR036465">
    <property type="entry name" value="vWFA_dom_sf"/>
</dbReference>
<dbReference type="AlphaFoldDB" id="A0A5B0MCQ1"/>
<comment type="caution">
    <text evidence="3">The sequence shown here is derived from an EMBL/GenBank/DDBJ whole genome shotgun (WGS) entry which is preliminary data.</text>
</comment>
<organism evidence="3 4">
    <name type="scientific">Puccinia graminis f. sp. tritici</name>
    <dbReference type="NCBI Taxonomy" id="56615"/>
    <lineage>
        <taxon>Eukaryota</taxon>
        <taxon>Fungi</taxon>
        <taxon>Dikarya</taxon>
        <taxon>Basidiomycota</taxon>
        <taxon>Pucciniomycotina</taxon>
        <taxon>Pucciniomycetes</taxon>
        <taxon>Pucciniales</taxon>
        <taxon>Pucciniaceae</taxon>
        <taxon>Puccinia</taxon>
    </lineage>
</organism>
<accession>A0A5B0MCQ1</accession>